<dbReference type="SUPFAM" id="SSF57667">
    <property type="entry name" value="beta-beta-alpha zinc fingers"/>
    <property type="match status" value="1"/>
</dbReference>
<dbReference type="PANTHER" id="PTHR40626">
    <property type="entry name" value="MIP31509P"/>
    <property type="match status" value="1"/>
</dbReference>
<evidence type="ECO:0000256" key="1">
    <source>
        <dbReference type="ARBA" id="ARBA00004123"/>
    </source>
</evidence>
<evidence type="ECO:0000313" key="11">
    <source>
        <dbReference type="Proteomes" id="UP001610335"/>
    </source>
</evidence>
<evidence type="ECO:0000259" key="9">
    <source>
        <dbReference type="PROSITE" id="PS50157"/>
    </source>
</evidence>
<keyword evidence="2" id="KW-0479">Metal-binding</keyword>
<evidence type="ECO:0000256" key="5">
    <source>
        <dbReference type="ARBA" id="ARBA00022833"/>
    </source>
</evidence>
<protein>
    <recommendedName>
        <fullName evidence="9">C2H2-type domain-containing protein</fullName>
    </recommendedName>
</protein>
<evidence type="ECO:0000256" key="8">
    <source>
        <dbReference type="SAM" id="MobiDB-lite"/>
    </source>
</evidence>
<dbReference type="Pfam" id="PF00096">
    <property type="entry name" value="zf-C2H2"/>
    <property type="match status" value="1"/>
</dbReference>
<feature type="region of interest" description="Disordered" evidence="8">
    <location>
        <begin position="1"/>
        <end position="32"/>
    </location>
</feature>
<dbReference type="SMART" id="SM00355">
    <property type="entry name" value="ZnF_C2H2"/>
    <property type="match status" value="2"/>
</dbReference>
<keyword evidence="5" id="KW-0862">Zinc</keyword>
<evidence type="ECO:0000256" key="3">
    <source>
        <dbReference type="ARBA" id="ARBA00022737"/>
    </source>
</evidence>
<dbReference type="InterPro" id="IPR013087">
    <property type="entry name" value="Znf_C2H2_type"/>
</dbReference>
<organism evidence="10 11">
    <name type="scientific">Aspergillus cavernicola</name>
    <dbReference type="NCBI Taxonomy" id="176166"/>
    <lineage>
        <taxon>Eukaryota</taxon>
        <taxon>Fungi</taxon>
        <taxon>Dikarya</taxon>
        <taxon>Ascomycota</taxon>
        <taxon>Pezizomycotina</taxon>
        <taxon>Eurotiomycetes</taxon>
        <taxon>Eurotiomycetidae</taxon>
        <taxon>Eurotiales</taxon>
        <taxon>Aspergillaceae</taxon>
        <taxon>Aspergillus</taxon>
        <taxon>Aspergillus subgen. Nidulantes</taxon>
    </lineage>
</organism>
<feature type="region of interest" description="Disordered" evidence="8">
    <location>
        <begin position="77"/>
        <end position="119"/>
    </location>
</feature>
<dbReference type="EMBL" id="JBFXLS010000078">
    <property type="protein sequence ID" value="KAL2819280.1"/>
    <property type="molecule type" value="Genomic_DNA"/>
</dbReference>
<keyword evidence="6" id="KW-0539">Nucleus</keyword>
<dbReference type="InterPro" id="IPR036236">
    <property type="entry name" value="Znf_C2H2_sf"/>
</dbReference>
<evidence type="ECO:0000256" key="7">
    <source>
        <dbReference type="PROSITE-ProRule" id="PRU00042"/>
    </source>
</evidence>
<evidence type="ECO:0000256" key="4">
    <source>
        <dbReference type="ARBA" id="ARBA00022771"/>
    </source>
</evidence>
<dbReference type="PANTHER" id="PTHR40626:SF11">
    <property type="entry name" value="ZINC FINGER PROTEIN YPR022C"/>
    <property type="match status" value="1"/>
</dbReference>
<dbReference type="InterPro" id="IPR051059">
    <property type="entry name" value="VerF-like"/>
</dbReference>
<accession>A0ABR4HUY0</accession>
<dbReference type="Gene3D" id="3.30.160.60">
    <property type="entry name" value="Classic Zinc Finger"/>
    <property type="match status" value="2"/>
</dbReference>
<comment type="caution">
    <text evidence="10">The sequence shown here is derived from an EMBL/GenBank/DDBJ whole genome shotgun (WGS) entry which is preliminary data.</text>
</comment>
<sequence length="439" mass="48416">MPQSSEGLVSAMNSPRKQSKPSGRPAKKSSRVCHICGRSFSKSEHLLRHTRSHTNERPFTCVVWGKSFSRTDTLRRHGKSHEAWRASQPSSLSDDVLEQPPPNKPDGYSAVNQHDVPPPTIDASPQEIIPPINSVLTPQGPALTDPVPGDPAIHSNAENQPYDSPYISPIDAGLWDTQLADSWVLARDFDVGALDSALDTSISEWALPENNNNFLSEPQFFPPPQQVLRSQGAPPDLGEFNSPGDEKVRAWRDGERQVQIHTVGDTLTGFTSQAASEGPGEALYVDEQYRDSLSSKLRPRQYGNTQLSVDHLNQCLRLYLKRFHPIFPVVHPPTFRPNSCNALLFLSMCSIGSLFIGSPEGIAQGHGIFTRLHKAILASWETHLSGSKSEALCMVQAALLGQTFGTLSRRSNDIVMTDAFQGTMIVWARKVHAFEPFET</sequence>
<keyword evidence="11" id="KW-1185">Reference proteome</keyword>
<proteinExistence type="predicted"/>
<keyword evidence="3" id="KW-0677">Repeat</keyword>
<feature type="domain" description="C2H2-type" evidence="9">
    <location>
        <begin position="59"/>
        <end position="86"/>
    </location>
</feature>
<dbReference type="Pfam" id="PF04082">
    <property type="entry name" value="Fungal_trans"/>
    <property type="match status" value="1"/>
</dbReference>
<evidence type="ECO:0000256" key="2">
    <source>
        <dbReference type="ARBA" id="ARBA00022723"/>
    </source>
</evidence>
<name>A0ABR4HUY0_9EURO</name>
<dbReference type="CDD" id="cd12148">
    <property type="entry name" value="fungal_TF_MHR"/>
    <property type="match status" value="1"/>
</dbReference>
<keyword evidence="4 7" id="KW-0863">Zinc-finger</keyword>
<evidence type="ECO:0000313" key="10">
    <source>
        <dbReference type="EMBL" id="KAL2819280.1"/>
    </source>
</evidence>
<gene>
    <name evidence="10" type="ORF">BDW59DRAFT_165143</name>
</gene>
<comment type="subcellular location">
    <subcellularLocation>
        <location evidence="1">Nucleus</location>
    </subcellularLocation>
</comment>
<feature type="domain" description="C2H2-type" evidence="9">
    <location>
        <begin position="31"/>
        <end position="58"/>
    </location>
</feature>
<dbReference type="PROSITE" id="PS00028">
    <property type="entry name" value="ZINC_FINGER_C2H2_1"/>
    <property type="match status" value="1"/>
</dbReference>
<dbReference type="InterPro" id="IPR007219">
    <property type="entry name" value="XnlR_reg_dom"/>
</dbReference>
<evidence type="ECO:0000256" key="6">
    <source>
        <dbReference type="ARBA" id="ARBA00023242"/>
    </source>
</evidence>
<reference evidence="10 11" key="1">
    <citation type="submission" date="2024-07" db="EMBL/GenBank/DDBJ databases">
        <title>Section-level genome sequencing and comparative genomics of Aspergillus sections Usti and Cavernicolus.</title>
        <authorList>
            <consortium name="Lawrence Berkeley National Laboratory"/>
            <person name="Nybo J.L."/>
            <person name="Vesth T.C."/>
            <person name="Theobald S."/>
            <person name="Frisvad J.C."/>
            <person name="Larsen T.O."/>
            <person name="Kjaerboelling I."/>
            <person name="Rothschild-Mancinelli K."/>
            <person name="Lyhne E.K."/>
            <person name="Kogle M.E."/>
            <person name="Barry K."/>
            <person name="Clum A."/>
            <person name="Na H."/>
            <person name="Ledsgaard L."/>
            <person name="Lin J."/>
            <person name="Lipzen A."/>
            <person name="Kuo A."/>
            <person name="Riley R."/>
            <person name="Mondo S."/>
            <person name="LaButti K."/>
            <person name="Haridas S."/>
            <person name="Pangalinan J."/>
            <person name="Salamov A.A."/>
            <person name="Simmons B.A."/>
            <person name="Magnuson J.K."/>
            <person name="Chen J."/>
            <person name="Drula E."/>
            <person name="Henrissat B."/>
            <person name="Wiebenga A."/>
            <person name="Lubbers R.J."/>
            <person name="Gomes A.C."/>
            <person name="Makela M.R."/>
            <person name="Stajich J."/>
            <person name="Grigoriev I.V."/>
            <person name="Mortensen U.H."/>
            <person name="De vries R.P."/>
            <person name="Baker S.E."/>
            <person name="Andersen M.R."/>
        </authorList>
    </citation>
    <scope>NUCLEOTIDE SEQUENCE [LARGE SCALE GENOMIC DNA]</scope>
    <source>
        <strain evidence="10 11">CBS 600.67</strain>
    </source>
</reference>
<dbReference type="PROSITE" id="PS50157">
    <property type="entry name" value="ZINC_FINGER_C2H2_2"/>
    <property type="match status" value="2"/>
</dbReference>
<feature type="compositionally biased region" description="Polar residues" evidence="8">
    <location>
        <begin position="1"/>
        <end position="16"/>
    </location>
</feature>
<dbReference type="Proteomes" id="UP001610335">
    <property type="component" value="Unassembled WGS sequence"/>
</dbReference>